<dbReference type="CDD" id="cd04491">
    <property type="entry name" value="SoSSB_OBF"/>
    <property type="match status" value="1"/>
</dbReference>
<dbReference type="GO" id="GO:0003677">
    <property type="term" value="F:DNA binding"/>
    <property type="evidence" value="ECO:0007669"/>
    <property type="project" value="UniProtKB-KW"/>
</dbReference>
<comment type="caution">
    <text evidence="3">The sequence shown here is derived from an EMBL/GenBank/DDBJ whole genome shotgun (WGS) entry which is preliminary data.</text>
</comment>
<dbReference type="PANTHER" id="PTHR13356:SF0">
    <property type="entry name" value="SOSS COMPLEX SUBUNIT B HOMOLOG"/>
    <property type="match status" value="1"/>
</dbReference>
<sequence>MHSFTPMEEKYMTKYTVPTQILGILSNEKYISDLIQADRVDLERFMGFYIKCNVVVSEFDTLKIQDTSDFLTYVFSENAIYRTFGTKILENEECKNLLNETMQSWFLNSSSGFNVISQVSICESMIIIPPSRVFNIINDIANDPYTMISLSQEQKIFARAYGGILSTRSISEMHLLDSAVKNSILLSSPARESNTVRDGQKVRKFKVADNSGSIVLTLWGEIGDYVKNGDVLKIDGAEAKLFKNTLTLSVGRYGKLMRIGTAPSIPSLDVNTQI</sequence>
<accession>A0A2T9ZEG9</accession>
<proteinExistence type="predicted"/>
<dbReference type="Pfam" id="PF21473">
    <property type="entry name" value="OB_Ssb-like"/>
    <property type="match status" value="1"/>
</dbReference>
<protein>
    <recommendedName>
        <fullName evidence="2">Single-stranded DNA binding protein Ssb-like OB fold domain-containing protein</fullName>
    </recommendedName>
</protein>
<dbReference type="EMBL" id="MBFS01000293">
    <property type="protein sequence ID" value="PVV02981.1"/>
    <property type="molecule type" value="Genomic_DNA"/>
</dbReference>
<evidence type="ECO:0000256" key="1">
    <source>
        <dbReference type="ARBA" id="ARBA00023125"/>
    </source>
</evidence>
<dbReference type="PANTHER" id="PTHR13356">
    <property type="entry name" value="OB FOLD NUCLEIC ACID BINDING PROTEIN-RELATED"/>
    <property type="match status" value="1"/>
</dbReference>
<keyword evidence="4" id="KW-1185">Reference proteome</keyword>
<dbReference type="AlphaFoldDB" id="A0A2T9ZEG9"/>
<dbReference type="SUPFAM" id="SSF50249">
    <property type="entry name" value="Nucleic acid-binding proteins"/>
    <property type="match status" value="1"/>
</dbReference>
<name>A0A2T9ZEG9_9FUNG</name>
<dbReference type="OrthoDB" id="295715at2759"/>
<keyword evidence="1" id="KW-0238">DNA-binding</keyword>
<gene>
    <name evidence="3" type="ORF">BB560_002561</name>
</gene>
<dbReference type="Gene3D" id="2.40.50.140">
    <property type="entry name" value="Nucleic acid-binding proteins"/>
    <property type="match status" value="1"/>
</dbReference>
<dbReference type="STRING" id="133381.A0A2T9ZEG9"/>
<dbReference type="Proteomes" id="UP000245609">
    <property type="component" value="Unassembled WGS sequence"/>
</dbReference>
<evidence type="ECO:0000313" key="3">
    <source>
        <dbReference type="EMBL" id="PVV02981.1"/>
    </source>
</evidence>
<dbReference type="GO" id="GO:0000724">
    <property type="term" value="P:double-strand break repair via homologous recombination"/>
    <property type="evidence" value="ECO:0007669"/>
    <property type="project" value="TreeGrafter"/>
</dbReference>
<dbReference type="InterPro" id="IPR048970">
    <property type="entry name" value="OB_Ssb-like"/>
</dbReference>
<evidence type="ECO:0000259" key="2">
    <source>
        <dbReference type="Pfam" id="PF21473"/>
    </source>
</evidence>
<dbReference type="InterPro" id="IPR012340">
    <property type="entry name" value="NA-bd_OB-fold"/>
</dbReference>
<reference evidence="3 4" key="1">
    <citation type="journal article" date="2018" name="MBio">
        <title>Comparative Genomics Reveals the Core Gene Toolbox for the Fungus-Insect Symbiosis.</title>
        <authorList>
            <person name="Wang Y."/>
            <person name="Stata M."/>
            <person name="Wang W."/>
            <person name="Stajich J.E."/>
            <person name="White M.M."/>
            <person name="Moncalvo J.M."/>
        </authorList>
    </citation>
    <scope>NUCLEOTIDE SEQUENCE [LARGE SCALE GENOMIC DNA]</scope>
    <source>
        <strain evidence="3 4">SC-DP-2</strain>
    </source>
</reference>
<dbReference type="InterPro" id="IPR051231">
    <property type="entry name" value="SOSS-B"/>
</dbReference>
<dbReference type="GO" id="GO:0010212">
    <property type="term" value="P:response to ionizing radiation"/>
    <property type="evidence" value="ECO:0007669"/>
    <property type="project" value="TreeGrafter"/>
</dbReference>
<feature type="domain" description="Single-stranded DNA binding protein Ssb-like OB fold" evidence="2">
    <location>
        <begin position="192"/>
        <end position="256"/>
    </location>
</feature>
<evidence type="ECO:0000313" key="4">
    <source>
        <dbReference type="Proteomes" id="UP000245609"/>
    </source>
</evidence>
<organism evidence="3 4">
    <name type="scientific">Smittium megazygosporum</name>
    <dbReference type="NCBI Taxonomy" id="133381"/>
    <lineage>
        <taxon>Eukaryota</taxon>
        <taxon>Fungi</taxon>
        <taxon>Fungi incertae sedis</taxon>
        <taxon>Zoopagomycota</taxon>
        <taxon>Kickxellomycotina</taxon>
        <taxon>Harpellomycetes</taxon>
        <taxon>Harpellales</taxon>
        <taxon>Legeriomycetaceae</taxon>
        <taxon>Smittium</taxon>
    </lineage>
</organism>